<feature type="transmembrane region" description="Helical" evidence="1">
    <location>
        <begin position="105"/>
        <end position="122"/>
    </location>
</feature>
<accession>A0A6G0YLM1</accession>
<dbReference type="Proteomes" id="UP000478052">
    <property type="component" value="Unassembled WGS sequence"/>
</dbReference>
<dbReference type="AlphaFoldDB" id="A0A6G0YLM1"/>
<evidence type="ECO:0000313" key="2">
    <source>
        <dbReference type="EMBL" id="KAF0757990.1"/>
    </source>
</evidence>
<feature type="non-terminal residue" evidence="2">
    <location>
        <position position="1"/>
    </location>
</feature>
<protein>
    <submittedName>
        <fullName evidence="2">Uncharacterized protein</fullName>
    </submittedName>
</protein>
<keyword evidence="3" id="KW-1185">Reference proteome</keyword>
<dbReference type="EMBL" id="VUJU01003412">
    <property type="protein sequence ID" value="KAF0757990.1"/>
    <property type="molecule type" value="Genomic_DNA"/>
</dbReference>
<sequence length="145" mass="17454">IKAITEIRSAKKKKRRNPHVIDTQKAHKYNCERRDTARTGLCASRRWRQRRLLQVHLVPRARLTYPNGWTTFAPPPRPPRLRSPTVHDGTRTRYTPTEMRSRERVGFFSPLPLFFFFYFYFYPSARKDWTGPRNWECFFPPPLCQ</sequence>
<keyword evidence="1" id="KW-1133">Transmembrane helix</keyword>
<name>A0A6G0YLM1_APHCR</name>
<comment type="caution">
    <text evidence="2">The sequence shown here is derived from an EMBL/GenBank/DDBJ whole genome shotgun (WGS) entry which is preliminary data.</text>
</comment>
<evidence type="ECO:0000313" key="3">
    <source>
        <dbReference type="Proteomes" id="UP000478052"/>
    </source>
</evidence>
<organism evidence="2 3">
    <name type="scientific">Aphis craccivora</name>
    <name type="common">Cowpea aphid</name>
    <dbReference type="NCBI Taxonomy" id="307492"/>
    <lineage>
        <taxon>Eukaryota</taxon>
        <taxon>Metazoa</taxon>
        <taxon>Ecdysozoa</taxon>
        <taxon>Arthropoda</taxon>
        <taxon>Hexapoda</taxon>
        <taxon>Insecta</taxon>
        <taxon>Pterygota</taxon>
        <taxon>Neoptera</taxon>
        <taxon>Paraneoptera</taxon>
        <taxon>Hemiptera</taxon>
        <taxon>Sternorrhyncha</taxon>
        <taxon>Aphidomorpha</taxon>
        <taxon>Aphidoidea</taxon>
        <taxon>Aphididae</taxon>
        <taxon>Aphidini</taxon>
        <taxon>Aphis</taxon>
        <taxon>Aphis</taxon>
    </lineage>
</organism>
<evidence type="ECO:0000256" key="1">
    <source>
        <dbReference type="SAM" id="Phobius"/>
    </source>
</evidence>
<keyword evidence="1" id="KW-0472">Membrane</keyword>
<reference evidence="2 3" key="1">
    <citation type="submission" date="2019-08" db="EMBL/GenBank/DDBJ databases">
        <title>Whole genome of Aphis craccivora.</title>
        <authorList>
            <person name="Voronova N.V."/>
            <person name="Shulinski R.S."/>
            <person name="Bandarenka Y.V."/>
            <person name="Zhorov D.G."/>
            <person name="Warner D."/>
        </authorList>
    </citation>
    <scope>NUCLEOTIDE SEQUENCE [LARGE SCALE GENOMIC DNA]</scope>
    <source>
        <strain evidence="2">180601</strain>
        <tissue evidence="2">Whole Body</tissue>
    </source>
</reference>
<keyword evidence="1" id="KW-0812">Transmembrane</keyword>
<gene>
    <name evidence="2" type="ORF">FWK35_00025975</name>
</gene>
<proteinExistence type="predicted"/>